<dbReference type="Proteomes" id="UP000046395">
    <property type="component" value="Unassembled WGS sequence"/>
</dbReference>
<evidence type="ECO:0000259" key="12">
    <source>
        <dbReference type="Pfam" id="PF13439"/>
    </source>
</evidence>
<dbReference type="EC" id="2.4.1.257" evidence="10"/>
<feature type="domain" description="Glycosyltransferase subfamily 4-like N-terminal" evidence="12">
    <location>
        <begin position="80"/>
        <end position="245"/>
    </location>
</feature>
<dbReference type="Pfam" id="PF00534">
    <property type="entry name" value="Glycos_transf_1"/>
    <property type="match status" value="1"/>
</dbReference>
<reference evidence="14" key="1">
    <citation type="submission" date="2019-12" db="UniProtKB">
        <authorList>
            <consortium name="WormBaseParasite"/>
        </authorList>
    </citation>
    <scope>IDENTIFICATION</scope>
</reference>
<keyword evidence="4" id="KW-0812">Transmembrane</keyword>
<evidence type="ECO:0000256" key="6">
    <source>
        <dbReference type="ARBA" id="ARBA00022989"/>
    </source>
</evidence>
<dbReference type="AlphaFoldDB" id="A0A5S6QHJ2"/>
<dbReference type="SUPFAM" id="SSF53756">
    <property type="entry name" value="UDP-Glycosyltransferase/glycogen phosphorylase"/>
    <property type="match status" value="1"/>
</dbReference>
<keyword evidence="5" id="KW-0256">Endoplasmic reticulum</keyword>
<dbReference type="InterPro" id="IPR027054">
    <property type="entry name" value="ALG2"/>
</dbReference>
<organism evidence="13 14">
    <name type="scientific">Trichuris muris</name>
    <name type="common">Mouse whipworm</name>
    <dbReference type="NCBI Taxonomy" id="70415"/>
    <lineage>
        <taxon>Eukaryota</taxon>
        <taxon>Metazoa</taxon>
        <taxon>Ecdysozoa</taxon>
        <taxon>Nematoda</taxon>
        <taxon>Enoplea</taxon>
        <taxon>Dorylaimia</taxon>
        <taxon>Trichinellida</taxon>
        <taxon>Trichuridae</taxon>
        <taxon>Trichuris</taxon>
    </lineage>
</organism>
<evidence type="ECO:0000256" key="7">
    <source>
        <dbReference type="ARBA" id="ARBA00023136"/>
    </source>
</evidence>
<dbReference type="Pfam" id="PF13439">
    <property type="entry name" value="Glyco_transf_4"/>
    <property type="match status" value="1"/>
</dbReference>
<keyword evidence="7" id="KW-0472">Membrane</keyword>
<evidence type="ECO:0000256" key="2">
    <source>
        <dbReference type="ARBA" id="ARBA00022676"/>
    </source>
</evidence>
<keyword evidence="3 10" id="KW-0808">Transferase</keyword>
<feature type="domain" description="Glycosyl transferase family 1" evidence="11">
    <location>
        <begin position="264"/>
        <end position="420"/>
    </location>
</feature>
<accession>A0A5S6QHJ2</accession>
<evidence type="ECO:0000256" key="8">
    <source>
        <dbReference type="ARBA" id="ARBA00045103"/>
    </source>
</evidence>
<evidence type="ECO:0000256" key="4">
    <source>
        <dbReference type="ARBA" id="ARBA00022692"/>
    </source>
</evidence>
<dbReference type="GO" id="GO:0004378">
    <property type="term" value="F:GDP-Man:Man(1)GlcNAc(2)-PP-Dol alpha-1,3-mannosyltransferase activity"/>
    <property type="evidence" value="ECO:0007669"/>
    <property type="project" value="UniProtKB-UniRule"/>
</dbReference>
<evidence type="ECO:0000256" key="9">
    <source>
        <dbReference type="ARBA" id="ARBA00045104"/>
    </source>
</evidence>
<evidence type="ECO:0000256" key="5">
    <source>
        <dbReference type="ARBA" id="ARBA00022824"/>
    </source>
</evidence>
<dbReference type="Gene3D" id="3.40.50.2000">
    <property type="entry name" value="Glycogen Phosphorylase B"/>
    <property type="match status" value="2"/>
</dbReference>
<evidence type="ECO:0000256" key="3">
    <source>
        <dbReference type="ARBA" id="ARBA00022679"/>
    </source>
</evidence>
<dbReference type="InterPro" id="IPR028098">
    <property type="entry name" value="Glyco_trans_4-like_N"/>
</dbReference>
<dbReference type="PANTHER" id="PTHR45918:SF1">
    <property type="entry name" value="ALPHA-1,3_1,6-MANNOSYLTRANSFERASE ALG2"/>
    <property type="match status" value="1"/>
</dbReference>
<dbReference type="GO" id="GO:0102704">
    <property type="term" value="F:GDP-Man:Man(2)GlcNAc(2)-PP-Dol alpha-1,6-mannosyltransferase activity"/>
    <property type="evidence" value="ECO:0007669"/>
    <property type="project" value="UniProtKB-UniRule"/>
</dbReference>
<protein>
    <recommendedName>
        <fullName evidence="10">Alpha-1,3/1,6-mannosyltransferase ALG2</fullName>
        <ecNumber evidence="10">2.4.1.132</ecNumber>
        <ecNumber evidence="10">2.4.1.257</ecNumber>
    </recommendedName>
    <alternativeName>
        <fullName evidence="10">GDP-Man:Man(1)GlcNAc(2)-PP-Dol alpha-1,3-mannosyltransferase</fullName>
    </alternativeName>
</protein>
<comment type="pathway">
    <text evidence="1 10">Protein modification; protein glycosylation.</text>
</comment>
<dbReference type="STRING" id="70415.A0A5S6QHJ2"/>
<evidence type="ECO:0000256" key="1">
    <source>
        <dbReference type="ARBA" id="ARBA00004922"/>
    </source>
</evidence>
<comment type="catalytic activity">
    <reaction evidence="9 10">
        <text>an alpha-D-Man-(1-&gt;3)-beta-D-Man-(1-&gt;4)-beta-D-GlcNAc-(1-&gt;4)-alpha-D-GlcNAc-diphospho-di-trans,poly-cis-dolichol + GDP-alpha-D-mannose = an alpha-D-Man-(1-&gt;3)-[alpha-D-Man-(1-&gt;6)]-beta-D-Man-(1-&gt;4)-beta-D-GlcNAc-(1-&gt;4)-alpha-D-GlcNAc-diphospho-di-trans,poly-cis-dolichol + GDP + H(+)</text>
        <dbReference type="Rhea" id="RHEA:29519"/>
        <dbReference type="Rhea" id="RHEA-COMP:19513"/>
        <dbReference type="Rhea" id="RHEA-COMP:19515"/>
        <dbReference type="ChEBI" id="CHEBI:15378"/>
        <dbReference type="ChEBI" id="CHEBI:57527"/>
        <dbReference type="ChEBI" id="CHEBI:58189"/>
        <dbReference type="ChEBI" id="CHEBI:132510"/>
        <dbReference type="ChEBI" id="CHEBI:132511"/>
        <dbReference type="EC" id="2.4.1.257"/>
    </reaction>
    <physiologicalReaction direction="left-to-right" evidence="9 10">
        <dbReference type="Rhea" id="RHEA:29520"/>
    </physiologicalReaction>
</comment>
<keyword evidence="2 10" id="KW-0328">Glycosyltransferase</keyword>
<dbReference type="WBParaSite" id="TMUE_2000006658.1">
    <property type="protein sequence ID" value="TMUE_2000006658.1"/>
    <property type="gene ID" value="WBGene00287883"/>
</dbReference>
<comment type="catalytic activity">
    <reaction evidence="8 10">
        <text>a beta-D-Man-(1-&gt;4)-beta-D-GlcNAc-(1-&gt;4)-alpha-D-GlcNAc-diphospho-di-trans,poly-cis-dolichol + GDP-alpha-D-mannose = an alpha-D-Man-(1-&gt;3)-beta-D-Man-(1-&gt;4)-beta-D-GlcNAc-(1-&gt;4)-alpha-D-GlcNAc-diphospho-di-trans,poly-cis-dolichol + GDP + H(+)</text>
        <dbReference type="Rhea" id="RHEA:29515"/>
        <dbReference type="Rhea" id="RHEA-COMP:19511"/>
        <dbReference type="Rhea" id="RHEA-COMP:19513"/>
        <dbReference type="ChEBI" id="CHEBI:15378"/>
        <dbReference type="ChEBI" id="CHEBI:57527"/>
        <dbReference type="ChEBI" id="CHEBI:58189"/>
        <dbReference type="ChEBI" id="CHEBI:58472"/>
        <dbReference type="ChEBI" id="CHEBI:132510"/>
        <dbReference type="EC" id="2.4.1.132"/>
    </reaction>
    <physiologicalReaction direction="left-to-right" evidence="8 10">
        <dbReference type="Rhea" id="RHEA:29516"/>
    </physiologicalReaction>
</comment>
<dbReference type="GO" id="GO:0005789">
    <property type="term" value="C:endoplasmic reticulum membrane"/>
    <property type="evidence" value="ECO:0007669"/>
    <property type="project" value="UniProtKB-SubCell"/>
</dbReference>
<comment type="subcellular location">
    <subcellularLocation>
        <location evidence="10">Endoplasmic reticulum membrane</location>
        <topology evidence="10">Single-pass membrane protein</topology>
    </subcellularLocation>
</comment>
<name>A0A5S6QHJ2_TRIMR</name>
<evidence type="ECO:0000313" key="14">
    <source>
        <dbReference type="WBParaSite" id="TMUE_2000006658.1"/>
    </source>
</evidence>
<evidence type="ECO:0000259" key="11">
    <source>
        <dbReference type="Pfam" id="PF00534"/>
    </source>
</evidence>
<dbReference type="PANTHER" id="PTHR45918">
    <property type="entry name" value="ALPHA-1,3/1,6-MANNOSYLTRANSFERASE ALG2"/>
    <property type="match status" value="1"/>
</dbReference>
<dbReference type="EC" id="2.4.1.132" evidence="10"/>
<comment type="function">
    <text evidence="10">Mannosylates Man(2)GlcNAc(2)-dolichol diphosphate and Man(1)GlcNAc(2)-dolichol diphosphate to form Man(3)GlcNAc(2)-dolichol diphosphate.</text>
</comment>
<sequence length="456" mass="51789">MSFKLFLPLEIDGKLLIDRRRATLAPLWPIGRSHVARSTKFFAGSRFISVKSKEAGTAQLFSVWIIQMRILFCHPEFWLGGAEAVVFDIILALKEKGHSVYLATGHCDQFWLEKLQCNVDDMLCSVVSMAGDWFHGMQFVVWKAWLKWGRIFDLVVLDACPGAAPLLKLLFRRRIYYYCHFPYRMMIPRNRIDGLLLFIEMWIIEPWCLSFCDAVSTNSLYTTRIVHRYLPGMTNRNCKLLYPAVPSVTVNGRPTDVSASSSFKKVYFLSLNRYWPDKRIDVALSAFGNLRNLVDTSLWNSVSLVVAGSVERRLVASLKCKDQLHRMARDLGIEGKVIFLENITTEEKAHLLAHCRALVYTPPMEHFGIIPIEAAHFGKPVIAVNSCGCKETVNSGSTGLLVELSPQGFAIAMASLLIASKDELEKYSASCRQWIDSTFSLTVFKKSLFYQLELMN</sequence>
<evidence type="ECO:0000256" key="10">
    <source>
        <dbReference type="RuleBase" id="RU367136"/>
    </source>
</evidence>
<dbReference type="InterPro" id="IPR001296">
    <property type="entry name" value="Glyco_trans_1"/>
</dbReference>
<keyword evidence="6" id="KW-1133">Transmembrane helix</keyword>
<dbReference type="UniPathway" id="UPA00378"/>
<evidence type="ECO:0000313" key="13">
    <source>
        <dbReference type="Proteomes" id="UP000046395"/>
    </source>
</evidence>
<keyword evidence="13" id="KW-1185">Reference proteome</keyword>
<proteinExistence type="inferred from homology"/>
<comment type="similarity">
    <text evidence="10">Belongs to the glycosyltransferase group 1 family.</text>
</comment>